<dbReference type="AlphaFoldDB" id="A0A4Q0QWP3"/>
<dbReference type="InterPro" id="IPR029058">
    <property type="entry name" value="AB_hydrolase_fold"/>
</dbReference>
<evidence type="ECO:0000256" key="1">
    <source>
        <dbReference type="ARBA" id="ARBA00022801"/>
    </source>
</evidence>
<evidence type="ECO:0000313" key="4">
    <source>
        <dbReference type="Proteomes" id="UP000290174"/>
    </source>
</evidence>
<dbReference type="EMBL" id="RKMK01000003">
    <property type="protein sequence ID" value="RXH01861.1"/>
    <property type="molecule type" value="Genomic_DNA"/>
</dbReference>
<dbReference type="InterPro" id="IPR000073">
    <property type="entry name" value="AB_hydrolase_1"/>
</dbReference>
<accession>A0A4Q0QWP3</accession>
<dbReference type="PRINTS" id="PR00412">
    <property type="entry name" value="EPOXHYDRLASE"/>
</dbReference>
<dbReference type="GO" id="GO:0016787">
    <property type="term" value="F:hydrolase activity"/>
    <property type="evidence" value="ECO:0007669"/>
    <property type="project" value="UniProtKB-KW"/>
</dbReference>
<evidence type="ECO:0000259" key="2">
    <source>
        <dbReference type="Pfam" id="PF00561"/>
    </source>
</evidence>
<dbReference type="Pfam" id="PF00561">
    <property type="entry name" value="Abhydrolase_1"/>
    <property type="match status" value="1"/>
</dbReference>
<dbReference type="InterPro" id="IPR000639">
    <property type="entry name" value="Epox_hydrolase-like"/>
</dbReference>
<dbReference type="PANTHER" id="PTHR43329">
    <property type="entry name" value="EPOXIDE HYDROLASE"/>
    <property type="match status" value="1"/>
</dbReference>
<feature type="domain" description="AB hydrolase-1" evidence="2">
    <location>
        <begin position="57"/>
        <end position="304"/>
    </location>
</feature>
<dbReference type="SUPFAM" id="SSF53474">
    <property type="entry name" value="alpha/beta-Hydrolases"/>
    <property type="match status" value="1"/>
</dbReference>
<organism evidence="3 4">
    <name type="scientific">Bradyrhizobium zhanjiangense</name>
    <dbReference type="NCBI Taxonomy" id="1325107"/>
    <lineage>
        <taxon>Bacteria</taxon>
        <taxon>Pseudomonadati</taxon>
        <taxon>Pseudomonadota</taxon>
        <taxon>Alphaproteobacteria</taxon>
        <taxon>Hyphomicrobiales</taxon>
        <taxon>Nitrobacteraceae</taxon>
        <taxon>Bradyrhizobium</taxon>
    </lineage>
</organism>
<proteinExistence type="predicted"/>
<dbReference type="Proteomes" id="UP000290174">
    <property type="component" value="Unassembled WGS sequence"/>
</dbReference>
<name>A0A4Q0QWP3_9BRAD</name>
<keyword evidence="1 3" id="KW-0378">Hydrolase</keyword>
<comment type="caution">
    <text evidence="3">The sequence shown here is derived from an EMBL/GenBank/DDBJ whole genome shotgun (WGS) entry which is preliminary data.</text>
</comment>
<protein>
    <submittedName>
        <fullName evidence="3">Alpha/beta hydrolase</fullName>
    </submittedName>
</protein>
<sequence length="324" mass="35741">MRGRLHPRIPYSAALHPGYDIASIGEKIMQQKTITTDILDIAYLDYGAPDGWPCIMGHGFPYDVNAYAETAPLIAQAGARVLVPWLRGYGPTRFRAAETLRSGEQAALGADLLAFMDALGIKRAVVGGYDWGGRAACVVSALFPERVIGLVSGNSYNIQNIARAMEPASPPEEAALWYQYLFHNERGRRALERNRRGFARQLWSMWSPKWIFDDATFEKSAASFDNPDFVDVVIHSYRHRYALVAGDPAYAAIEAKLASQPPIRVPTIAIDGDSDGVNPGTAHHARKFEGFFERRVFAGAGHNLPQERPAEWAQAVLDVRKAAS</sequence>
<reference evidence="3 4" key="1">
    <citation type="submission" date="2018-11" db="EMBL/GenBank/DDBJ databases">
        <title>Bradyrhizobium sp. nov., isolated from effective nodules of peanut in China.</title>
        <authorList>
            <person name="Li Y."/>
        </authorList>
    </citation>
    <scope>NUCLEOTIDE SEQUENCE [LARGE SCALE GENOMIC DNA]</scope>
    <source>
        <strain evidence="3 4">CCBAU 51770</strain>
    </source>
</reference>
<gene>
    <name evidence="3" type="ORF">EAS61_05280</name>
</gene>
<dbReference type="Gene3D" id="3.40.50.1820">
    <property type="entry name" value="alpha/beta hydrolase"/>
    <property type="match status" value="1"/>
</dbReference>
<evidence type="ECO:0000313" key="3">
    <source>
        <dbReference type="EMBL" id="RXH01861.1"/>
    </source>
</evidence>